<dbReference type="Pfam" id="PF18137">
    <property type="entry name" value="WHD_ORC"/>
    <property type="match status" value="1"/>
</dbReference>
<evidence type="ECO:0000259" key="11">
    <source>
        <dbReference type="Pfam" id="PF07034"/>
    </source>
</evidence>
<evidence type="ECO:0000256" key="7">
    <source>
        <dbReference type="ARBA" id="ARBA00023242"/>
    </source>
</evidence>
<evidence type="ECO:0000256" key="6">
    <source>
        <dbReference type="ARBA" id="ARBA00023125"/>
    </source>
</evidence>
<comment type="similarity">
    <text evidence="2">Belongs to the ORC3 family.</text>
</comment>
<evidence type="ECO:0000256" key="2">
    <source>
        <dbReference type="ARBA" id="ARBA00010977"/>
    </source>
</evidence>
<keyword evidence="5" id="KW-0235">DNA replication</keyword>
<reference evidence="14" key="1">
    <citation type="submission" date="2014-05" db="EMBL/GenBank/DDBJ databases">
        <authorList>
            <person name="Chronopoulou M."/>
        </authorList>
    </citation>
    <scope>NUCLEOTIDE SEQUENCE</scope>
    <source>
        <tissue evidence="14">Whole organism</tissue>
    </source>
</reference>
<dbReference type="Pfam" id="PF19675">
    <property type="entry name" value="ORC3_ins"/>
    <property type="match status" value="1"/>
</dbReference>
<dbReference type="GO" id="GO:0005656">
    <property type="term" value="C:nuclear pre-replicative complex"/>
    <property type="evidence" value="ECO:0007669"/>
    <property type="project" value="TreeGrafter"/>
</dbReference>
<dbReference type="GO" id="GO:0003688">
    <property type="term" value="F:DNA replication origin binding"/>
    <property type="evidence" value="ECO:0007669"/>
    <property type="project" value="TreeGrafter"/>
</dbReference>
<sequence>MSGTDSLSKGVFSFKKASPSSRKSPKKKLKHSPVPVPNAPFLYHDIKSITGNILSRLQKSSFDSVISEVISFLGQPISKSTVISTGVIVTGVNLPDHGDFFSFLHQEIRLKTTNHVAHVKSSSITTLKALVASIVKQLMNQNNSKEENNSEELKRRDLLFPVFQSWYANQYSSDESRPPCVIILEDFESFGESLLQELLYNVREYCEKLPFILLMGVATSVDSVHRALPTNLTSNLSIRKFSSQSSTQTFAEVVDKVIISNEKVPFKLGDKVFKLLFDIFLFHDFSINNFLSGYRFCLLEHLTSNIGKLLMRSVSQLSHNELEVYRRVRSFRKYVEDDISSRAKLLIDDDEFRACLKKCLKQLEASTNGFNKAVEIMHAIVMNLQRNPIGKYLHTAYLSALSEEFCETSEYKEVFQLLGFLEQTDLQKIINKIVEVAKDDDNLERSLSTHLTSLKNLKNNETPEEIIFESSSPEKIDKPIEFKTRLSRTQWQENLKENMMKERKKIASVYEGIRSDVLSCLHHYFIENLKPPTTLPFHEVKFFNNSASVKRHLIGDHRLSIQAALSYPGDYLENDDLMKVEKFEIPPILPDISIAFKLYSECGKLINLYDWLQCWLSVIKGENEKDEGNDNVLQARFSQAVAELQFLGFIKSSRRKTDHVSRLTWGAY</sequence>
<comment type="function">
    <text evidence="9">Component of the origin recognition complex (ORC) that binds origins of replication. DNA-binding is ATP-dependent. The specific DNA sequences that define origins of replication have not been identified yet. ORC is required to assemble the pre-replication complex necessary to initiate DNA replication. Binds histone H3 and H4 trimethylation marks H3K9me3, H3K27me3 and H4K20me3.</text>
</comment>
<evidence type="ECO:0000259" key="13">
    <source>
        <dbReference type="Pfam" id="PF19675"/>
    </source>
</evidence>
<evidence type="ECO:0000256" key="1">
    <source>
        <dbReference type="ARBA" id="ARBA00004123"/>
    </source>
</evidence>
<dbReference type="GO" id="GO:0031261">
    <property type="term" value="C:DNA replication preinitiation complex"/>
    <property type="evidence" value="ECO:0007669"/>
    <property type="project" value="TreeGrafter"/>
</dbReference>
<keyword evidence="4" id="KW-0597">Phosphoprotein</keyword>
<comment type="subunit">
    <text evidence="8">Component of ORC, a complex composed of at least 6 subunits: ORC1, ORC2, ORC3, ORC4, ORC5 and ORC6. ORC is regulated in a cell-cycle dependent manner. It is sequentially assembled at the exit from anaphase of mitosis and disassembled as cells enter S phase.</text>
</comment>
<dbReference type="InterPro" id="IPR045663">
    <property type="entry name" value="ORC3_ins"/>
</dbReference>
<comment type="subcellular location">
    <subcellularLocation>
        <location evidence="1">Nucleus</location>
    </subcellularLocation>
</comment>
<accession>A0A0K2U5Q2</accession>
<dbReference type="InterPro" id="IPR020795">
    <property type="entry name" value="ORC3"/>
</dbReference>
<protein>
    <recommendedName>
        <fullName evidence="3">Origin recognition complex subunit 3</fullName>
    </recommendedName>
</protein>
<keyword evidence="6" id="KW-0238">DNA-binding</keyword>
<evidence type="ECO:0000256" key="9">
    <source>
        <dbReference type="ARBA" id="ARBA00045241"/>
    </source>
</evidence>
<dbReference type="CDD" id="cd20704">
    <property type="entry name" value="Orc3"/>
    <property type="match status" value="1"/>
</dbReference>
<dbReference type="GO" id="GO:0005664">
    <property type="term" value="C:nuclear origin of replication recognition complex"/>
    <property type="evidence" value="ECO:0007669"/>
    <property type="project" value="InterPro"/>
</dbReference>
<dbReference type="InterPro" id="IPR027417">
    <property type="entry name" value="P-loop_NTPase"/>
</dbReference>
<dbReference type="EMBL" id="HACA01015989">
    <property type="protein sequence ID" value="CDW33350.1"/>
    <property type="molecule type" value="Transcribed_RNA"/>
</dbReference>
<dbReference type="OrthoDB" id="10265211at2759"/>
<name>A0A0K2U5Q2_LEPSM</name>
<evidence type="ECO:0000313" key="14">
    <source>
        <dbReference type="EMBL" id="CDW33350.1"/>
    </source>
</evidence>
<organism evidence="14">
    <name type="scientific">Lepeophtheirus salmonis</name>
    <name type="common">Salmon louse</name>
    <name type="synonym">Caligus salmonis</name>
    <dbReference type="NCBI Taxonomy" id="72036"/>
    <lineage>
        <taxon>Eukaryota</taxon>
        <taxon>Metazoa</taxon>
        <taxon>Ecdysozoa</taxon>
        <taxon>Arthropoda</taxon>
        <taxon>Crustacea</taxon>
        <taxon>Multicrustacea</taxon>
        <taxon>Hexanauplia</taxon>
        <taxon>Copepoda</taxon>
        <taxon>Siphonostomatoida</taxon>
        <taxon>Caligidae</taxon>
        <taxon>Lepeophtheirus</taxon>
    </lineage>
</organism>
<keyword evidence="7" id="KW-0539">Nucleus</keyword>
<dbReference type="Gene3D" id="3.40.50.300">
    <property type="entry name" value="P-loop containing nucleotide triphosphate hydrolases"/>
    <property type="match status" value="1"/>
</dbReference>
<dbReference type="GO" id="GO:0006270">
    <property type="term" value="P:DNA replication initiation"/>
    <property type="evidence" value="ECO:0007669"/>
    <property type="project" value="TreeGrafter"/>
</dbReference>
<dbReference type="Pfam" id="PF07034">
    <property type="entry name" value="ORC3_N"/>
    <property type="match status" value="1"/>
</dbReference>
<evidence type="ECO:0000256" key="5">
    <source>
        <dbReference type="ARBA" id="ARBA00022705"/>
    </source>
</evidence>
<feature type="region of interest" description="Disordered" evidence="10">
    <location>
        <begin position="1"/>
        <end position="33"/>
    </location>
</feature>
<feature type="domain" description="Origin recognition complex subunit 3 insertion" evidence="13">
    <location>
        <begin position="314"/>
        <end position="545"/>
    </location>
</feature>
<evidence type="ECO:0000256" key="4">
    <source>
        <dbReference type="ARBA" id="ARBA00022553"/>
    </source>
</evidence>
<dbReference type="PANTHER" id="PTHR12748">
    <property type="entry name" value="ORIGIN RECOGNITION COMPLEX SUBUNIT 3"/>
    <property type="match status" value="1"/>
</dbReference>
<evidence type="ECO:0000256" key="8">
    <source>
        <dbReference type="ARBA" id="ARBA00026084"/>
    </source>
</evidence>
<dbReference type="PANTHER" id="PTHR12748:SF0">
    <property type="entry name" value="ORIGIN RECOGNITION COMPLEX SUBUNIT 3"/>
    <property type="match status" value="1"/>
</dbReference>
<dbReference type="AlphaFoldDB" id="A0A0K2U5Q2"/>
<evidence type="ECO:0000256" key="3">
    <source>
        <dbReference type="ARBA" id="ARBA00019085"/>
    </source>
</evidence>
<proteinExistence type="inferred from homology"/>
<feature type="domain" description="Origin recognition complex subunit 3 winged helix C-terminal" evidence="12">
    <location>
        <begin position="558"/>
        <end position="665"/>
    </location>
</feature>
<feature type="domain" description="Origin recognition complex subunit 3 N-terminal" evidence="11">
    <location>
        <begin position="4"/>
        <end position="304"/>
    </location>
</feature>
<dbReference type="InterPro" id="IPR040855">
    <property type="entry name" value="ORC_WH_C"/>
</dbReference>
<evidence type="ECO:0000256" key="10">
    <source>
        <dbReference type="SAM" id="MobiDB-lite"/>
    </source>
</evidence>
<evidence type="ECO:0000259" key="12">
    <source>
        <dbReference type="Pfam" id="PF18137"/>
    </source>
</evidence>
<dbReference type="InterPro" id="IPR045667">
    <property type="entry name" value="ORC3_N"/>
</dbReference>